<organism evidence="1">
    <name type="scientific">Pongo abelii</name>
    <name type="common">Sumatran orangutan</name>
    <name type="synonym">Pongo pygmaeus abelii</name>
    <dbReference type="NCBI Taxonomy" id="9601"/>
    <lineage>
        <taxon>Eukaryota</taxon>
        <taxon>Metazoa</taxon>
        <taxon>Chordata</taxon>
        <taxon>Craniata</taxon>
        <taxon>Vertebrata</taxon>
        <taxon>Euteleostomi</taxon>
        <taxon>Mammalia</taxon>
        <taxon>Eutheria</taxon>
        <taxon>Euarchontoglires</taxon>
        <taxon>Primates</taxon>
        <taxon>Haplorrhini</taxon>
        <taxon>Catarrhini</taxon>
        <taxon>Hominidae</taxon>
        <taxon>Pongo</taxon>
    </lineage>
</organism>
<dbReference type="EMBL" id="NDHI03003400">
    <property type="protein sequence ID" value="PNJ64640.1"/>
    <property type="molecule type" value="Genomic_DNA"/>
</dbReference>
<comment type="caution">
    <text evidence="1">The sequence shown here is derived from an EMBL/GenBank/DDBJ whole genome shotgun (WGS) entry which is preliminary data.</text>
</comment>
<reference evidence="1" key="1">
    <citation type="submission" date="2017-12" db="EMBL/GenBank/DDBJ databases">
        <title>High-resolution comparative analysis of great ape genomes.</title>
        <authorList>
            <person name="Pollen A."/>
            <person name="Hastie A."/>
            <person name="Hormozdiari F."/>
            <person name="Dougherty M."/>
            <person name="Liu R."/>
            <person name="Chaisson M."/>
            <person name="Hoppe E."/>
            <person name="Hill C."/>
            <person name="Pang A."/>
            <person name="Hillier L."/>
            <person name="Baker C."/>
            <person name="Armstrong J."/>
            <person name="Shendure J."/>
            <person name="Paten B."/>
            <person name="Wilson R."/>
            <person name="Chao H."/>
            <person name="Schneider V."/>
            <person name="Ventura M."/>
            <person name="Kronenberg Z."/>
            <person name="Murali S."/>
            <person name="Gordon D."/>
            <person name="Cantsilieris S."/>
            <person name="Munson K."/>
            <person name="Nelson B."/>
            <person name="Raja A."/>
            <person name="Underwood J."/>
            <person name="Diekhans M."/>
            <person name="Fiddes I."/>
            <person name="Haussler D."/>
            <person name="Eichler E."/>
        </authorList>
    </citation>
    <scope>NUCLEOTIDE SEQUENCE [LARGE SCALE GENOMIC DNA]</scope>
    <source>
        <strain evidence="1">Susie</strain>
    </source>
</reference>
<gene>
    <name evidence="1" type="ORF">CR201_G0013305</name>
</gene>
<protein>
    <submittedName>
        <fullName evidence="1">PIGA isoform 5</fullName>
    </submittedName>
</protein>
<evidence type="ECO:0000313" key="1">
    <source>
        <dbReference type="EMBL" id="PNJ64640.1"/>
    </source>
</evidence>
<accession>A0A2J8W4E2</accession>
<name>A0A2J8W4E2_PONAB</name>
<dbReference type="AlphaFoldDB" id="A0A2J8W4E2"/>
<proteinExistence type="predicted"/>
<sequence length="44" mass="4601">MARRGGAGDGHRASATLSRVSPGSLYTCRTHTHNICMGSICLVV</sequence>